<evidence type="ECO:0000256" key="2">
    <source>
        <dbReference type="ARBA" id="ARBA00001933"/>
    </source>
</evidence>
<feature type="modified residue" description="N6-(pyridoxal phosphate)lysine" evidence="12">
    <location>
        <position position="285"/>
    </location>
</feature>
<dbReference type="GO" id="GO:0030170">
    <property type="term" value="F:pyridoxal phosphate binding"/>
    <property type="evidence" value="ECO:0007669"/>
    <property type="project" value="InterPro"/>
</dbReference>
<dbReference type="Gene3D" id="3.40.640.10">
    <property type="entry name" value="Type I PLP-dependent aspartate aminotransferase-like (Major domain)"/>
    <property type="match status" value="1"/>
</dbReference>
<dbReference type="GO" id="GO:0035999">
    <property type="term" value="P:tetrahydrofolate interconversion"/>
    <property type="evidence" value="ECO:0007669"/>
    <property type="project" value="UniProtKB-UniPathway"/>
</dbReference>
<comment type="similarity">
    <text evidence="6 13">Belongs to the SHMT family.</text>
</comment>
<dbReference type="NCBIfam" id="NF000586">
    <property type="entry name" value="PRK00011.1"/>
    <property type="match status" value="1"/>
</dbReference>
<comment type="function">
    <text evidence="3 13">Interconversion of serine and glycine.</text>
</comment>
<dbReference type="AlphaFoldDB" id="A0A8E2FA40"/>
<evidence type="ECO:0000256" key="7">
    <source>
        <dbReference type="ARBA" id="ARBA00022563"/>
    </source>
</evidence>
<comment type="pathway">
    <text evidence="5 13">One-carbon metabolism; tetrahydrofolate interconversion.</text>
</comment>
<sequence length="526" mass="57728">MSSFSASCRASASLLCRAGNRPIARSCRFPLQATGARGLALSIDSQHKLLSAHLEEADPAVYDIIQKEKRRQKHFINLIPSENFTSQAVLDALGSIMQNKYSEGYPGARYYGGNEHIDEAERLCQSRALRTFGLNEDEWGVNVQPLSGSPANLYAYSALLNTHDRIMGLDLPHGGHLSHGYQTPTKKISAISKYFETLPYRLDESTGLIDYDKMEELALLYRPRLIIAGTSAYSRLIDYERMRKICDKANAYLLSDMAHISGLVAGGVIPSPFPHSDVVTTTTHKSLRGPRGAMIFFRKGVRRVDKKGVEEMWDLEGPINASVFPGHQGGPHNHTITALAVALQQAQTPEFKEYQRNVLANAKALAQRLGNAKESGGLGYNVVSGGTDNHLVLVDLKDKGVDGARVERVLELVGVASNKNTVPGDKSAMKPGGLRMGSPAMTTRGFQPEDFERVADIVHRSVSITQKLDVDARKEAEAKGRKLPGSVNAFREFVGEGEDITDIIQLRKEVEDWVGTFSLPWENAGV</sequence>
<dbReference type="CDD" id="cd00378">
    <property type="entry name" value="SHMT"/>
    <property type="match status" value="1"/>
</dbReference>
<dbReference type="InterPro" id="IPR001085">
    <property type="entry name" value="Ser_HO-MeTrfase"/>
</dbReference>
<dbReference type="InterPro" id="IPR039429">
    <property type="entry name" value="SHMT-like_dom"/>
</dbReference>
<evidence type="ECO:0000256" key="10">
    <source>
        <dbReference type="ARBA" id="ARBA00022946"/>
    </source>
</evidence>
<dbReference type="GO" id="GO:0004372">
    <property type="term" value="F:glycine hydroxymethyltransferase activity"/>
    <property type="evidence" value="ECO:0007669"/>
    <property type="project" value="UniProtKB-EC"/>
</dbReference>
<evidence type="ECO:0000313" key="16">
    <source>
        <dbReference type="Proteomes" id="UP000250140"/>
    </source>
</evidence>
<evidence type="ECO:0000256" key="11">
    <source>
        <dbReference type="ARBA" id="ARBA00023128"/>
    </source>
</evidence>
<evidence type="ECO:0000256" key="3">
    <source>
        <dbReference type="ARBA" id="ARBA00002224"/>
    </source>
</evidence>
<dbReference type="UniPathway" id="UPA00193"/>
<keyword evidence="7 13" id="KW-0554">One-carbon metabolism</keyword>
<dbReference type="FunFam" id="3.40.640.10:FF:000097">
    <property type="entry name" value="Serine hydroxymethyltransferase"/>
    <property type="match status" value="1"/>
</dbReference>
<dbReference type="OrthoDB" id="10265628at2759"/>
<dbReference type="PANTHER" id="PTHR11680:SF57">
    <property type="entry name" value="SERINE HYDROXYMETHYLTRANSFERASE, MITOCHONDRIAL"/>
    <property type="match status" value="1"/>
</dbReference>
<evidence type="ECO:0000256" key="9">
    <source>
        <dbReference type="ARBA" id="ARBA00022898"/>
    </source>
</evidence>
<comment type="cofactor">
    <cofactor evidence="2 12 13">
        <name>pyridoxal 5'-phosphate</name>
        <dbReference type="ChEBI" id="CHEBI:597326"/>
    </cofactor>
</comment>
<evidence type="ECO:0000256" key="1">
    <source>
        <dbReference type="ARBA" id="ARBA00001528"/>
    </source>
</evidence>
<keyword evidence="9 12" id="KW-0663">Pyridoxal phosphate</keyword>
<evidence type="ECO:0000256" key="13">
    <source>
        <dbReference type="RuleBase" id="RU000585"/>
    </source>
</evidence>
<evidence type="ECO:0000256" key="5">
    <source>
        <dbReference type="ARBA" id="ARBA00004777"/>
    </source>
</evidence>
<evidence type="ECO:0000313" key="15">
    <source>
        <dbReference type="EMBL" id="OCL13381.1"/>
    </source>
</evidence>
<dbReference type="InterPro" id="IPR019798">
    <property type="entry name" value="Ser_HO-MeTrfase_PLP_BS"/>
</dbReference>
<comment type="subcellular location">
    <subcellularLocation>
        <location evidence="4">Mitochondrion</location>
    </subcellularLocation>
</comment>
<dbReference type="Pfam" id="PF00464">
    <property type="entry name" value="SHMT"/>
    <property type="match status" value="1"/>
</dbReference>
<accession>A0A8E2FA40</accession>
<keyword evidence="16" id="KW-1185">Reference proteome</keyword>
<dbReference type="InterPro" id="IPR015424">
    <property type="entry name" value="PyrdxlP-dep_Trfase"/>
</dbReference>
<dbReference type="Proteomes" id="UP000250140">
    <property type="component" value="Unassembled WGS sequence"/>
</dbReference>
<dbReference type="InterPro" id="IPR015421">
    <property type="entry name" value="PyrdxlP-dep_Trfase_major"/>
</dbReference>
<dbReference type="EC" id="2.1.2.1" evidence="13"/>
<dbReference type="EMBL" id="KV748728">
    <property type="protein sequence ID" value="OCL13381.1"/>
    <property type="molecule type" value="Genomic_DNA"/>
</dbReference>
<dbReference type="GO" id="GO:0005739">
    <property type="term" value="C:mitochondrion"/>
    <property type="evidence" value="ECO:0007669"/>
    <property type="project" value="UniProtKB-SubCell"/>
</dbReference>
<dbReference type="HAMAP" id="MF_00051">
    <property type="entry name" value="SHMT"/>
    <property type="match status" value="1"/>
</dbReference>
<dbReference type="InterPro" id="IPR015422">
    <property type="entry name" value="PyrdxlP-dep_Trfase_small"/>
</dbReference>
<reference evidence="15 16" key="1">
    <citation type="journal article" date="2016" name="Nat. Commun.">
        <title>Ectomycorrhizal ecology is imprinted in the genome of the dominant symbiotic fungus Cenococcum geophilum.</title>
        <authorList>
            <consortium name="DOE Joint Genome Institute"/>
            <person name="Peter M."/>
            <person name="Kohler A."/>
            <person name="Ohm R.A."/>
            <person name="Kuo A."/>
            <person name="Krutzmann J."/>
            <person name="Morin E."/>
            <person name="Arend M."/>
            <person name="Barry K.W."/>
            <person name="Binder M."/>
            <person name="Choi C."/>
            <person name="Clum A."/>
            <person name="Copeland A."/>
            <person name="Grisel N."/>
            <person name="Haridas S."/>
            <person name="Kipfer T."/>
            <person name="LaButti K."/>
            <person name="Lindquist E."/>
            <person name="Lipzen A."/>
            <person name="Maire R."/>
            <person name="Meier B."/>
            <person name="Mihaltcheva S."/>
            <person name="Molinier V."/>
            <person name="Murat C."/>
            <person name="Poggeler S."/>
            <person name="Quandt C.A."/>
            <person name="Sperisen C."/>
            <person name="Tritt A."/>
            <person name="Tisserant E."/>
            <person name="Crous P.W."/>
            <person name="Henrissat B."/>
            <person name="Nehls U."/>
            <person name="Egli S."/>
            <person name="Spatafora J.W."/>
            <person name="Grigoriev I.V."/>
            <person name="Martin F.M."/>
        </authorList>
    </citation>
    <scope>NUCLEOTIDE SEQUENCE [LARGE SCALE GENOMIC DNA]</scope>
    <source>
        <strain evidence="15 16">CBS 207.34</strain>
    </source>
</reference>
<dbReference type="PROSITE" id="PS00096">
    <property type="entry name" value="SHMT"/>
    <property type="match status" value="1"/>
</dbReference>
<name>A0A8E2FA40_9PEZI</name>
<feature type="domain" description="Serine hydroxymethyltransferase-like" evidence="14">
    <location>
        <begin position="54"/>
        <end position="458"/>
    </location>
</feature>
<dbReference type="PANTHER" id="PTHR11680">
    <property type="entry name" value="SERINE HYDROXYMETHYLTRANSFERASE"/>
    <property type="match status" value="1"/>
</dbReference>
<keyword evidence="11" id="KW-0496">Mitochondrion</keyword>
<dbReference type="Gene3D" id="3.90.1150.10">
    <property type="entry name" value="Aspartate Aminotransferase, domain 1"/>
    <property type="match status" value="1"/>
</dbReference>
<proteinExistence type="inferred from homology"/>
<protein>
    <recommendedName>
        <fullName evidence="13">Serine hydroxymethyltransferase</fullName>
        <ecNumber evidence="13">2.1.2.1</ecNumber>
    </recommendedName>
</protein>
<keyword evidence="8 13" id="KW-0808">Transferase</keyword>
<dbReference type="PIRSF" id="PIRSF000412">
    <property type="entry name" value="SHMT"/>
    <property type="match status" value="1"/>
</dbReference>
<evidence type="ECO:0000256" key="6">
    <source>
        <dbReference type="ARBA" id="ARBA00006376"/>
    </source>
</evidence>
<evidence type="ECO:0000259" key="14">
    <source>
        <dbReference type="Pfam" id="PF00464"/>
    </source>
</evidence>
<evidence type="ECO:0000256" key="4">
    <source>
        <dbReference type="ARBA" id="ARBA00004173"/>
    </source>
</evidence>
<evidence type="ECO:0000256" key="12">
    <source>
        <dbReference type="PIRSR" id="PIRSR000412-50"/>
    </source>
</evidence>
<dbReference type="InterPro" id="IPR049943">
    <property type="entry name" value="Ser_HO-MeTrfase-like"/>
</dbReference>
<keyword evidence="10" id="KW-0809">Transit peptide</keyword>
<dbReference type="SUPFAM" id="SSF53383">
    <property type="entry name" value="PLP-dependent transferases"/>
    <property type="match status" value="1"/>
</dbReference>
<organism evidence="15 16">
    <name type="scientific">Glonium stellatum</name>
    <dbReference type="NCBI Taxonomy" id="574774"/>
    <lineage>
        <taxon>Eukaryota</taxon>
        <taxon>Fungi</taxon>
        <taxon>Dikarya</taxon>
        <taxon>Ascomycota</taxon>
        <taxon>Pezizomycotina</taxon>
        <taxon>Dothideomycetes</taxon>
        <taxon>Pleosporomycetidae</taxon>
        <taxon>Gloniales</taxon>
        <taxon>Gloniaceae</taxon>
        <taxon>Glonium</taxon>
    </lineage>
</organism>
<comment type="catalytic activity">
    <reaction evidence="1 13">
        <text>(6R)-5,10-methylene-5,6,7,8-tetrahydrofolate + glycine + H2O = (6S)-5,6,7,8-tetrahydrofolate + L-serine</text>
        <dbReference type="Rhea" id="RHEA:15481"/>
        <dbReference type="ChEBI" id="CHEBI:15377"/>
        <dbReference type="ChEBI" id="CHEBI:15636"/>
        <dbReference type="ChEBI" id="CHEBI:33384"/>
        <dbReference type="ChEBI" id="CHEBI:57305"/>
        <dbReference type="ChEBI" id="CHEBI:57453"/>
        <dbReference type="EC" id="2.1.2.1"/>
    </reaction>
</comment>
<gene>
    <name evidence="15" type="ORF">AOQ84DRAFT_385434</name>
</gene>
<evidence type="ECO:0000256" key="8">
    <source>
        <dbReference type="ARBA" id="ARBA00022679"/>
    </source>
</evidence>
<dbReference type="GO" id="GO:0019264">
    <property type="term" value="P:glycine biosynthetic process from serine"/>
    <property type="evidence" value="ECO:0007669"/>
    <property type="project" value="InterPro"/>
</dbReference>